<sequence length="114" mass="12891">MPGDYLGATDGANAIWMDPDQLQVERRCTLAHEIAHIDLGHKGCQDGREEDRANRLTAQRLIEWDALVDVFRWAHTAHEAADELWVTPEVLEDRLRFLHPNEKALLALIGASRG</sequence>
<evidence type="ECO:0000313" key="3">
    <source>
        <dbReference type="Proteomes" id="UP000386281"/>
    </source>
</evidence>
<evidence type="ECO:0000259" key="1">
    <source>
        <dbReference type="Pfam" id="PF06114"/>
    </source>
</evidence>
<reference evidence="2 3" key="1">
    <citation type="submission" date="2019-02" db="EMBL/GenBank/DDBJ databases">
        <authorList>
            <consortium name="Pathogen Informatics"/>
        </authorList>
    </citation>
    <scope>NUCLEOTIDE SEQUENCE [LARGE SCALE GENOMIC DNA]</scope>
    <source>
        <strain evidence="2 3">3012STDY7078520</strain>
    </source>
</reference>
<feature type="domain" description="IrrE N-terminal-like" evidence="1">
    <location>
        <begin position="3"/>
        <end position="95"/>
    </location>
</feature>
<dbReference type="InterPro" id="IPR010359">
    <property type="entry name" value="IrrE_HExxH"/>
</dbReference>
<dbReference type="EMBL" id="CAACXN010000015">
    <property type="protein sequence ID" value="VEW13510.1"/>
    <property type="molecule type" value="Genomic_DNA"/>
</dbReference>
<evidence type="ECO:0000313" key="2">
    <source>
        <dbReference type="EMBL" id="VEW13510.1"/>
    </source>
</evidence>
<protein>
    <submittedName>
        <fullName evidence="2">Domain of uncharacterized function (DUF955)</fullName>
    </submittedName>
</protein>
<name>A0A449D7H3_9MICO</name>
<dbReference type="Proteomes" id="UP000386281">
    <property type="component" value="Unassembled WGS sequence"/>
</dbReference>
<gene>
    <name evidence="2" type="ORF">NCTC12391_01755</name>
</gene>
<dbReference type="Pfam" id="PF06114">
    <property type="entry name" value="Peptidase_M78"/>
    <property type="match status" value="1"/>
</dbReference>
<dbReference type="AlphaFoldDB" id="A0A449D7H3"/>
<proteinExistence type="predicted"/>
<accession>A0A449D7H3</accession>
<organism evidence="2 3">
    <name type="scientific">Brevibacterium casei</name>
    <dbReference type="NCBI Taxonomy" id="33889"/>
    <lineage>
        <taxon>Bacteria</taxon>
        <taxon>Bacillati</taxon>
        <taxon>Actinomycetota</taxon>
        <taxon>Actinomycetes</taxon>
        <taxon>Micrococcales</taxon>
        <taxon>Brevibacteriaceae</taxon>
        <taxon>Brevibacterium</taxon>
    </lineage>
</organism>